<organism evidence="2 3">
    <name type="scientific">Ephemerocybe angulata</name>
    <dbReference type="NCBI Taxonomy" id="980116"/>
    <lineage>
        <taxon>Eukaryota</taxon>
        <taxon>Fungi</taxon>
        <taxon>Dikarya</taxon>
        <taxon>Basidiomycota</taxon>
        <taxon>Agaricomycotina</taxon>
        <taxon>Agaricomycetes</taxon>
        <taxon>Agaricomycetidae</taxon>
        <taxon>Agaricales</taxon>
        <taxon>Agaricineae</taxon>
        <taxon>Psathyrellaceae</taxon>
        <taxon>Ephemerocybe</taxon>
    </lineage>
</organism>
<sequence length="147" mass="15749">MHIPNLPSALAVLSLTTAAIPASVHATGTPLCTTEEVITCTLTAYPSHVPLRTDDVSAEWDYFIPYGVSSFNLCSGGGSHVVRATELNQPFTIVKAVGAQRWNTKHPHTLTKGQVAAAVLQSLQGRSTIPGFFDDAVWFVEKVECVV</sequence>
<feature type="chain" id="PRO_5034864937" evidence="1">
    <location>
        <begin position="27"/>
        <end position="147"/>
    </location>
</feature>
<keyword evidence="3" id="KW-1185">Reference proteome</keyword>
<evidence type="ECO:0000256" key="1">
    <source>
        <dbReference type="SAM" id="SignalP"/>
    </source>
</evidence>
<proteinExistence type="predicted"/>
<protein>
    <submittedName>
        <fullName evidence="2">Uncharacterized protein</fullName>
    </submittedName>
</protein>
<dbReference type="EMBL" id="JACGCI010000068">
    <property type="protein sequence ID" value="KAF6748771.1"/>
    <property type="molecule type" value="Genomic_DNA"/>
</dbReference>
<reference evidence="2 3" key="1">
    <citation type="submission" date="2020-07" db="EMBL/GenBank/DDBJ databases">
        <title>Comparative genomics of pyrophilous fungi reveals a link between fire events and developmental genes.</title>
        <authorList>
            <consortium name="DOE Joint Genome Institute"/>
            <person name="Steindorff A.S."/>
            <person name="Carver A."/>
            <person name="Calhoun S."/>
            <person name="Stillman K."/>
            <person name="Liu H."/>
            <person name="Lipzen A."/>
            <person name="Pangilinan J."/>
            <person name="Labutti K."/>
            <person name="Bruns T.D."/>
            <person name="Grigoriev I.V."/>
        </authorList>
    </citation>
    <scope>NUCLEOTIDE SEQUENCE [LARGE SCALE GENOMIC DNA]</scope>
    <source>
        <strain evidence="2 3">CBS 144469</strain>
    </source>
</reference>
<dbReference type="Proteomes" id="UP000521943">
    <property type="component" value="Unassembled WGS sequence"/>
</dbReference>
<gene>
    <name evidence="2" type="ORF">DFP72DRAFT_915429</name>
</gene>
<comment type="caution">
    <text evidence="2">The sequence shown here is derived from an EMBL/GenBank/DDBJ whole genome shotgun (WGS) entry which is preliminary data.</text>
</comment>
<feature type="signal peptide" evidence="1">
    <location>
        <begin position="1"/>
        <end position="26"/>
    </location>
</feature>
<accession>A0A8H6HN60</accession>
<evidence type="ECO:0000313" key="3">
    <source>
        <dbReference type="Proteomes" id="UP000521943"/>
    </source>
</evidence>
<evidence type="ECO:0000313" key="2">
    <source>
        <dbReference type="EMBL" id="KAF6748771.1"/>
    </source>
</evidence>
<dbReference type="AlphaFoldDB" id="A0A8H6HN60"/>
<keyword evidence="1" id="KW-0732">Signal</keyword>
<name>A0A8H6HN60_9AGAR</name>